<comment type="subcellular location">
    <subcellularLocation>
        <location evidence="1">Bacterial flagellum</location>
    </subcellularLocation>
    <subcellularLocation>
        <location evidence="2">Secreted</location>
    </subcellularLocation>
</comment>
<evidence type="ECO:0000259" key="7">
    <source>
        <dbReference type="Pfam" id="PF06429"/>
    </source>
</evidence>
<evidence type="ECO:0000256" key="2">
    <source>
        <dbReference type="ARBA" id="ARBA00004613"/>
    </source>
</evidence>
<dbReference type="NCBIfam" id="TIGR02492">
    <property type="entry name" value="flgK_ends"/>
    <property type="match status" value="1"/>
</dbReference>
<reference evidence="9" key="1">
    <citation type="submission" date="2019-12" db="EMBL/GenBank/DDBJ databases">
        <title>Clostridiaceae gen. nov. sp. nov., isolated from sediment in Xinjiang, China.</title>
        <authorList>
            <person name="Zhang R."/>
        </authorList>
    </citation>
    <scope>NUCLEOTIDE SEQUENCE</scope>
    <source>
        <strain evidence="9">D2Q-11</strain>
    </source>
</reference>
<dbReference type="PANTHER" id="PTHR30033:SF1">
    <property type="entry name" value="FLAGELLAR HOOK-ASSOCIATED PROTEIN 1"/>
    <property type="match status" value="1"/>
</dbReference>
<keyword evidence="9" id="KW-0966">Cell projection</keyword>
<dbReference type="GO" id="GO:0009424">
    <property type="term" value="C:bacterial-type flagellum hook"/>
    <property type="evidence" value="ECO:0007669"/>
    <property type="project" value="InterPro"/>
</dbReference>
<accession>A0A942Z8C6</accession>
<dbReference type="EMBL" id="WSFT01000028">
    <property type="protein sequence ID" value="MBS4538148.1"/>
    <property type="molecule type" value="Genomic_DNA"/>
</dbReference>
<comment type="caution">
    <text evidence="9">The sequence shown here is derived from an EMBL/GenBank/DDBJ whole genome shotgun (WGS) entry which is preliminary data.</text>
</comment>
<gene>
    <name evidence="9" type="primary">flgK</name>
    <name evidence="9" type="ORF">GOQ27_06720</name>
</gene>
<dbReference type="GO" id="GO:0005576">
    <property type="term" value="C:extracellular region"/>
    <property type="evidence" value="ECO:0007669"/>
    <property type="project" value="UniProtKB-SubCell"/>
</dbReference>
<dbReference type="GO" id="GO:0005198">
    <property type="term" value="F:structural molecule activity"/>
    <property type="evidence" value="ECO:0007669"/>
    <property type="project" value="InterPro"/>
</dbReference>
<dbReference type="RefSeq" id="WP_203366068.1">
    <property type="nucleotide sequence ID" value="NZ_WSFT01000028.1"/>
</dbReference>
<evidence type="ECO:0000256" key="6">
    <source>
        <dbReference type="ARBA" id="ARBA00023143"/>
    </source>
</evidence>
<dbReference type="Proteomes" id="UP000724672">
    <property type="component" value="Unassembled WGS sequence"/>
</dbReference>
<organism evidence="9 10">
    <name type="scientific">Anaeromonas frigoriresistens</name>
    <dbReference type="NCBI Taxonomy" id="2683708"/>
    <lineage>
        <taxon>Bacteria</taxon>
        <taxon>Bacillati</taxon>
        <taxon>Bacillota</taxon>
        <taxon>Tissierellia</taxon>
        <taxon>Tissierellales</taxon>
        <taxon>Thermohalobacteraceae</taxon>
        <taxon>Anaeromonas</taxon>
    </lineage>
</organism>
<dbReference type="Pfam" id="PF06429">
    <property type="entry name" value="Flg_bbr_C"/>
    <property type="match status" value="1"/>
</dbReference>
<evidence type="ECO:0000256" key="3">
    <source>
        <dbReference type="ARBA" id="ARBA00009677"/>
    </source>
</evidence>
<feature type="domain" description="Flagellar hook-associated protein FlgK helical" evidence="8">
    <location>
        <begin position="99"/>
        <end position="288"/>
    </location>
</feature>
<evidence type="ECO:0000256" key="4">
    <source>
        <dbReference type="ARBA" id="ARBA00016244"/>
    </source>
</evidence>
<evidence type="ECO:0000313" key="9">
    <source>
        <dbReference type="EMBL" id="MBS4538148.1"/>
    </source>
</evidence>
<dbReference type="InterPro" id="IPR010930">
    <property type="entry name" value="Flg_bb/hook_C_dom"/>
</dbReference>
<dbReference type="InterPro" id="IPR002371">
    <property type="entry name" value="FlgK"/>
</dbReference>
<feature type="domain" description="Flagellar basal-body/hook protein C-terminal" evidence="7">
    <location>
        <begin position="584"/>
        <end position="620"/>
    </location>
</feature>
<protein>
    <recommendedName>
        <fullName evidence="4">Flagellar hook-associated protein 1</fullName>
    </recommendedName>
</protein>
<dbReference type="PRINTS" id="PR01005">
    <property type="entry name" value="FLGHOOKAP1"/>
</dbReference>
<keyword evidence="5" id="KW-0964">Secreted</keyword>
<dbReference type="SUPFAM" id="SSF64518">
    <property type="entry name" value="Phase 1 flagellin"/>
    <property type="match status" value="1"/>
</dbReference>
<dbReference type="AlphaFoldDB" id="A0A942Z8C6"/>
<sequence length="628" mass="69772">MNSTFGGLSTAISGLYSNKKALDTVSHNIANADNPTYIRQDVVQSSRSYYTIPGVPGQIGSGVSIQEIRQIRDEFLDIRFRDQSNIKGYWEARNDVFYQVQEILNEMTGTGLQKVMDQLWNGFEELSKDPSNLTIRGLVKERVIAFTETVNHMSDQIDLLQINLNENIYNSVQEVNNISKEIANLNRVIMESESDDRLANDMRDKRNGLLDRLSNLVNIKTVEKSNSCVDVYVGGVELVSNNNYREMEPKNINSSFYDVYWKDMPGPVEVEMKSGYILGLVKARGDVQNTILGKNNGAVDPKVDVKVIDKQISPGNPAINDILLDYESNLDNRNITHNVNNTSPDISDINKLIDYVSNETWESGAHKKIVIATDNSIVVTQDNLNKLKELGVSISIISDQSDGWSDIAVATGGTLFSSSDSNLTVEDVVQETTDSMAREMGYIDDYTEIIPSIKQKLNAFVNTFTRNINYIHEKGKTLSGDPGEAIFKAINPSIGLQAGNIALNPKLNTLNNFAVSQDGDNGDGIIGEEIAELRDKYIFGNLTSDNFYRSIISEIGVAANESMVVEDTQNVIIQNIVNEKSAISSVSMDEEMTNMLKFQHSYTANSRVVNAIDEMIENIVNKMGRVGN</sequence>
<evidence type="ECO:0000256" key="1">
    <source>
        <dbReference type="ARBA" id="ARBA00004365"/>
    </source>
</evidence>
<evidence type="ECO:0000259" key="8">
    <source>
        <dbReference type="Pfam" id="PF22638"/>
    </source>
</evidence>
<name>A0A942Z8C6_9FIRM</name>
<dbReference type="Pfam" id="PF22638">
    <property type="entry name" value="FlgK_D1"/>
    <property type="match status" value="1"/>
</dbReference>
<evidence type="ECO:0000256" key="5">
    <source>
        <dbReference type="ARBA" id="ARBA00022525"/>
    </source>
</evidence>
<dbReference type="PANTHER" id="PTHR30033">
    <property type="entry name" value="FLAGELLAR HOOK-ASSOCIATED PROTEIN 1"/>
    <property type="match status" value="1"/>
</dbReference>
<keyword evidence="9" id="KW-0969">Cilium</keyword>
<keyword evidence="6" id="KW-0975">Bacterial flagellum</keyword>
<evidence type="ECO:0000313" key="10">
    <source>
        <dbReference type="Proteomes" id="UP000724672"/>
    </source>
</evidence>
<dbReference type="InterPro" id="IPR053927">
    <property type="entry name" value="FlgK_helical"/>
</dbReference>
<dbReference type="GO" id="GO:0044780">
    <property type="term" value="P:bacterial-type flagellum assembly"/>
    <property type="evidence" value="ECO:0007669"/>
    <property type="project" value="InterPro"/>
</dbReference>
<comment type="similarity">
    <text evidence="3">Belongs to the flagella basal body rod proteins family.</text>
</comment>
<proteinExistence type="inferred from homology"/>
<keyword evidence="10" id="KW-1185">Reference proteome</keyword>
<keyword evidence="9" id="KW-0282">Flagellum</keyword>